<sequence length="278" mass="30409">MIRLVDTHNHLFVDEFTKSRQALASAVELAVDAGVFQMLICAGDWRSVLRTHTVAALINAGYAAGIHPLSFNPKTYCTEHNLIRDFIDQHLATSTLSAIGEIGLDGTITDKIPMEFQEKVFSDQLKLARDFQLPVSVHVRGAADLVAKHIRRIGIAGGAVHAFNGSLEQAKIFINLGLKLGYGGACTYSGSCRIRKLLSELPKDVLVLETDCPDMPSSIRRAENPEDAHSMPRDLRMYAEVAAELRDVSVEEIAEQTTKNAFGAFPKLQTLGAVKKVP</sequence>
<dbReference type="SUPFAM" id="SSF51556">
    <property type="entry name" value="Metallo-dependent hydrolases"/>
    <property type="match status" value="1"/>
</dbReference>
<feature type="binding site" evidence="3">
    <location>
        <position position="161"/>
    </location>
    <ligand>
        <name>a divalent metal cation</name>
        <dbReference type="ChEBI" id="CHEBI:60240"/>
        <label>2</label>
    </ligand>
</feature>
<accession>A0A227KQG8</accession>
<comment type="caution">
    <text evidence="4">The sequence shown here is derived from an EMBL/GenBank/DDBJ whole genome shotgun (WGS) entry which is preliminary data.</text>
</comment>
<organism evidence="4 5">
    <name type="scientific">Turicimonas muris</name>
    <dbReference type="NCBI Taxonomy" id="1796652"/>
    <lineage>
        <taxon>Bacteria</taxon>
        <taxon>Pseudomonadati</taxon>
        <taxon>Pseudomonadota</taxon>
        <taxon>Betaproteobacteria</taxon>
        <taxon>Burkholderiales</taxon>
        <taxon>Sutterellaceae</taxon>
        <taxon>Turicimonas</taxon>
    </lineage>
</organism>
<feature type="binding site" evidence="3">
    <location>
        <position position="101"/>
    </location>
    <ligand>
        <name>a divalent metal cation</name>
        <dbReference type="ChEBI" id="CHEBI:60240"/>
        <label>1</label>
    </ligand>
</feature>
<dbReference type="Pfam" id="PF01026">
    <property type="entry name" value="TatD_DNase"/>
    <property type="match status" value="1"/>
</dbReference>
<dbReference type="AlphaFoldDB" id="A0A227KQG8"/>
<keyword evidence="2" id="KW-0378">Hydrolase</keyword>
<feature type="binding site" evidence="3">
    <location>
        <position position="138"/>
    </location>
    <ligand>
        <name>a divalent metal cation</name>
        <dbReference type="ChEBI" id="CHEBI:60240"/>
        <label>2</label>
    </ligand>
</feature>
<dbReference type="RefSeq" id="WP_066590589.1">
    <property type="nucleotide sequence ID" value="NZ_CAJTBZ010000001.1"/>
</dbReference>
<dbReference type="InterPro" id="IPR032466">
    <property type="entry name" value="Metal_Hydrolase"/>
</dbReference>
<dbReference type="GeneID" id="78362963"/>
<dbReference type="GO" id="GO:0046872">
    <property type="term" value="F:metal ion binding"/>
    <property type="evidence" value="ECO:0007669"/>
    <property type="project" value="UniProtKB-KW"/>
</dbReference>
<dbReference type="EMBL" id="NHMP01000001">
    <property type="protein sequence ID" value="OXE50783.1"/>
    <property type="molecule type" value="Genomic_DNA"/>
</dbReference>
<feature type="binding site" evidence="3">
    <location>
        <position position="8"/>
    </location>
    <ligand>
        <name>a divalent metal cation</name>
        <dbReference type="ChEBI" id="CHEBI:60240"/>
        <label>1</label>
    </ligand>
</feature>
<name>A0A227KQG8_9BURK</name>
<feature type="binding site" evidence="3">
    <location>
        <position position="211"/>
    </location>
    <ligand>
        <name>a divalent metal cation</name>
        <dbReference type="ChEBI" id="CHEBI:60240"/>
        <label>1</label>
    </ligand>
</feature>
<evidence type="ECO:0000313" key="4">
    <source>
        <dbReference type="EMBL" id="OXE50783.1"/>
    </source>
</evidence>
<dbReference type="PROSITE" id="PS01091">
    <property type="entry name" value="TATD_3"/>
    <property type="match status" value="1"/>
</dbReference>
<dbReference type="Proteomes" id="UP000214610">
    <property type="component" value="Unassembled WGS sequence"/>
</dbReference>
<keyword evidence="3" id="KW-0479">Metal-binding</keyword>
<evidence type="ECO:0000256" key="1">
    <source>
        <dbReference type="ARBA" id="ARBA00009275"/>
    </source>
</evidence>
<evidence type="ECO:0000256" key="2">
    <source>
        <dbReference type="ARBA" id="ARBA00022801"/>
    </source>
</evidence>
<feature type="binding site" evidence="3">
    <location>
        <position position="10"/>
    </location>
    <ligand>
        <name>a divalent metal cation</name>
        <dbReference type="ChEBI" id="CHEBI:60240"/>
        <label>1</label>
    </ligand>
</feature>
<reference evidence="5" key="1">
    <citation type="submission" date="2017-05" db="EMBL/GenBank/DDBJ databases">
        <title>Improved OligoMM genomes.</title>
        <authorList>
            <person name="Garzetti D."/>
        </authorList>
    </citation>
    <scope>NUCLEOTIDE SEQUENCE [LARGE SCALE GENOMIC DNA]</scope>
    <source>
        <strain evidence="5">YL45</strain>
    </source>
</reference>
<comment type="similarity">
    <text evidence="1">Belongs to the metallo-dependent hydrolases superfamily. TatD-type hydrolase family.</text>
</comment>
<dbReference type="PIRSF" id="PIRSF005902">
    <property type="entry name" value="DNase_TatD"/>
    <property type="match status" value="1"/>
</dbReference>
<keyword evidence="5" id="KW-1185">Reference proteome</keyword>
<dbReference type="GO" id="GO:0016788">
    <property type="term" value="F:hydrolase activity, acting on ester bonds"/>
    <property type="evidence" value="ECO:0007669"/>
    <property type="project" value="InterPro"/>
</dbReference>
<proteinExistence type="inferred from homology"/>
<dbReference type="InterPro" id="IPR001130">
    <property type="entry name" value="TatD-like"/>
</dbReference>
<evidence type="ECO:0000313" key="5">
    <source>
        <dbReference type="Proteomes" id="UP000214610"/>
    </source>
</evidence>
<evidence type="ECO:0000256" key="3">
    <source>
        <dbReference type="PIRSR" id="PIRSR005902-1"/>
    </source>
</evidence>
<protein>
    <submittedName>
        <fullName evidence="4">TatD family deoxyribonuclease</fullName>
    </submittedName>
</protein>
<dbReference type="Gene3D" id="3.20.20.140">
    <property type="entry name" value="Metal-dependent hydrolases"/>
    <property type="match status" value="1"/>
</dbReference>
<gene>
    <name evidence="4" type="ORF">ADH67_00300</name>
</gene>
<dbReference type="CDD" id="cd01310">
    <property type="entry name" value="TatD_DNAse"/>
    <property type="match status" value="1"/>
</dbReference>
<dbReference type="PANTHER" id="PTHR46124">
    <property type="entry name" value="D-AMINOACYL-TRNA DEACYLASE"/>
    <property type="match status" value="1"/>
</dbReference>
<dbReference type="PROSITE" id="PS01090">
    <property type="entry name" value="TATD_2"/>
    <property type="match status" value="1"/>
</dbReference>
<dbReference type="InterPro" id="IPR018228">
    <property type="entry name" value="DNase_TatD-rel_CS"/>
</dbReference>
<dbReference type="PANTHER" id="PTHR46124:SF2">
    <property type="entry name" value="D-AMINOACYL-TRNA DEACYLASE"/>
    <property type="match status" value="1"/>
</dbReference>